<comment type="caution">
    <text evidence="1">The sequence shown here is derived from an EMBL/GenBank/DDBJ whole genome shotgun (WGS) entry which is preliminary data.</text>
</comment>
<dbReference type="Proteomes" id="UP000076858">
    <property type="component" value="Unassembled WGS sequence"/>
</dbReference>
<sequence>MGDFYGVSIFHAGHDHQSANKRDIGHEIQAAYTMPEEEKGSRSYWIRLNGRTRRHWTVSFLNFRI</sequence>
<protein>
    <submittedName>
        <fullName evidence="1">Uncharacterized protein</fullName>
    </submittedName>
</protein>
<organism evidence="1 2">
    <name type="scientific">Daphnia magna</name>
    <dbReference type="NCBI Taxonomy" id="35525"/>
    <lineage>
        <taxon>Eukaryota</taxon>
        <taxon>Metazoa</taxon>
        <taxon>Ecdysozoa</taxon>
        <taxon>Arthropoda</taxon>
        <taxon>Crustacea</taxon>
        <taxon>Branchiopoda</taxon>
        <taxon>Diplostraca</taxon>
        <taxon>Cladocera</taxon>
        <taxon>Anomopoda</taxon>
        <taxon>Daphniidae</taxon>
        <taxon>Daphnia</taxon>
    </lineage>
</organism>
<accession>A0A164W519</accession>
<dbReference type="EMBL" id="LRGB01001348">
    <property type="protein sequence ID" value="KZS12956.1"/>
    <property type="molecule type" value="Genomic_DNA"/>
</dbReference>
<name>A0A164W519_9CRUS</name>
<keyword evidence="2" id="KW-1185">Reference proteome</keyword>
<evidence type="ECO:0000313" key="1">
    <source>
        <dbReference type="EMBL" id="KZS12956.1"/>
    </source>
</evidence>
<dbReference type="AlphaFoldDB" id="A0A164W519"/>
<evidence type="ECO:0000313" key="2">
    <source>
        <dbReference type="Proteomes" id="UP000076858"/>
    </source>
</evidence>
<proteinExistence type="predicted"/>
<gene>
    <name evidence="1" type="ORF">APZ42_022225</name>
</gene>
<reference evidence="1 2" key="1">
    <citation type="submission" date="2016-03" db="EMBL/GenBank/DDBJ databases">
        <title>EvidentialGene: Evidence-directed Construction of Genes on Genomes.</title>
        <authorList>
            <person name="Gilbert D.G."/>
            <person name="Choi J.-H."/>
            <person name="Mockaitis K."/>
            <person name="Colbourne J."/>
            <person name="Pfrender M."/>
        </authorList>
    </citation>
    <scope>NUCLEOTIDE SEQUENCE [LARGE SCALE GENOMIC DNA]</scope>
    <source>
        <strain evidence="1 2">Xinb3</strain>
        <tissue evidence="1">Complete organism</tissue>
    </source>
</reference>